<sequence>MRFYFCILLLILVSTTVAIKPIVDVTDGPAIGVPRCRNQAECSGNMNCCAHPISCPRPALCLFVLTGQCRNECEVGEIVLGAAVAAQ</sequence>
<feature type="chain" id="PRO_5041435366" description="WAP domain-containing protein" evidence="1">
    <location>
        <begin position="19"/>
        <end position="87"/>
    </location>
</feature>
<name>A0AA36D7Y3_9BILA</name>
<comment type="caution">
    <text evidence="2">The sequence shown here is derived from an EMBL/GenBank/DDBJ whole genome shotgun (WGS) entry which is preliminary data.</text>
</comment>
<dbReference type="EMBL" id="CATQJA010002664">
    <property type="protein sequence ID" value="CAJ0582427.1"/>
    <property type="molecule type" value="Genomic_DNA"/>
</dbReference>
<keyword evidence="3" id="KW-1185">Reference proteome</keyword>
<dbReference type="Proteomes" id="UP001177023">
    <property type="component" value="Unassembled WGS sequence"/>
</dbReference>
<protein>
    <recommendedName>
        <fullName evidence="4">WAP domain-containing protein</fullName>
    </recommendedName>
</protein>
<keyword evidence="1" id="KW-0732">Signal</keyword>
<evidence type="ECO:0008006" key="4">
    <source>
        <dbReference type="Google" id="ProtNLM"/>
    </source>
</evidence>
<feature type="signal peptide" evidence="1">
    <location>
        <begin position="1"/>
        <end position="18"/>
    </location>
</feature>
<feature type="non-terminal residue" evidence="2">
    <location>
        <position position="87"/>
    </location>
</feature>
<dbReference type="AlphaFoldDB" id="A0AA36D7Y3"/>
<proteinExistence type="predicted"/>
<evidence type="ECO:0000313" key="3">
    <source>
        <dbReference type="Proteomes" id="UP001177023"/>
    </source>
</evidence>
<reference evidence="2" key="1">
    <citation type="submission" date="2023-06" db="EMBL/GenBank/DDBJ databases">
        <authorList>
            <person name="Delattre M."/>
        </authorList>
    </citation>
    <scope>NUCLEOTIDE SEQUENCE</scope>
    <source>
        <strain evidence="2">AF72</strain>
    </source>
</reference>
<evidence type="ECO:0000313" key="2">
    <source>
        <dbReference type="EMBL" id="CAJ0582427.1"/>
    </source>
</evidence>
<gene>
    <name evidence="2" type="ORF">MSPICULIGERA_LOCUS20559</name>
</gene>
<organism evidence="2 3">
    <name type="scientific">Mesorhabditis spiculigera</name>
    <dbReference type="NCBI Taxonomy" id="96644"/>
    <lineage>
        <taxon>Eukaryota</taxon>
        <taxon>Metazoa</taxon>
        <taxon>Ecdysozoa</taxon>
        <taxon>Nematoda</taxon>
        <taxon>Chromadorea</taxon>
        <taxon>Rhabditida</taxon>
        <taxon>Rhabditina</taxon>
        <taxon>Rhabditomorpha</taxon>
        <taxon>Rhabditoidea</taxon>
        <taxon>Rhabditidae</taxon>
        <taxon>Mesorhabditinae</taxon>
        <taxon>Mesorhabditis</taxon>
    </lineage>
</organism>
<accession>A0AA36D7Y3</accession>
<evidence type="ECO:0000256" key="1">
    <source>
        <dbReference type="SAM" id="SignalP"/>
    </source>
</evidence>